<evidence type="ECO:0000256" key="7">
    <source>
        <dbReference type="ARBA" id="ARBA00022842"/>
    </source>
</evidence>
<protein>
    <submittedName>
        <fullName evidence="12">Mevalonate kinase</fullName>
        <ecNumber evidence="12">2.7.1.36</ecNumber>
    </submittedName>
</protein>
<dbReference type="GO" id="GO:0004496">
    <property type="term" value="F:mevalonate kinase activity"/>
    <property type="evidence" value="ECO:0007669"/>
    <property type="project" value="UniProtKB-EC"/>
</dbReference>
<name>C2EF27_9LACO</name>
<dbReference type="PANTHER" id="PTHR43290">
    <property type="entry name" value="MEVALONATE KINASE"/>
    <property type="match status" value="1"/>
</dbReference>
<dbReference type="PRINTS" id="PR00959">
    <property type="entry name" value="MEVGALKINASE"/>
</dbReference>
<keyword evidence="7" id="KW-0460">Magnesium</keyword>
<keyword evidence="6" id="KW-0067">ATP-binding</keyword>
<evidence type="ECO:0000256" key="4">
    <source>
        <dbReference type="ARBA" id="ARBA00022741"/>
    </source>
</evidence>
<dbReference type="HOGENOM" id="CLU_017814_0_0_9"/>
<organism evidence="12 13">
    <name type="scientific">Ligilactobacillus salivarius DSM 20555 = ATCC 11741</name>
    <dbReference type="NCBI Taxonomy" id="1423799"/>
    <lineage>
        <taxon>Bacteria</taxon>
        <taxon>Bacillati</taxon>
        <taxon>Bacillota</taxon>
        <taxon>Bacilli</taxon>
        <taxon>Lactobacillales</taxon>
        <taxon>Lactobacillaceae</taxon>
        <taxon>Ligilactobacillus</taxon>
    </lineage>
</organism>
<feature type="domain" description="GHMP kinase N-terminal" evidence="10">
    <location>
        <begin position="96"/>
        <end position="175"/>
    </location>
</feature>
<dbReference type="GO" id="GO:0005829">
    <property type="term" value="C:cytosol"/>
    <property type="evidence" value="ECO:0007669"/>
    <property type="project" value="TreeGrafter"/>
</dbReference>
<comment type="caution">
    <text evidence="12">The sequence shown here is derived from an EMBL/GenBank/DDBJ whole genome shotgun (WGS) entry which is preliminary data.</text>
</comment>
<keyword evidence="5 12" id="KW-0418">Kinase</keyword>
<keyword evidence="3 12" id="KW-0808">Transferase</keyword>
<keyword evidence="8" id="KW-0443">Lipid metabolism</keyword>
<accession>C2EF27</accession>
<dbReference type="AlphaFoldDB" id="C2EF27"/>
<dbReference type="Pfam" id="PF00288">
    <property type="entry name" value="GHMP_kinases_N"/>
    <property type="match status" value="1"/>
</dbReference>
<dbReference type="GO" id="GO:0019287">
    <property type="term" value="P:isopentenyl diphosphate biosynthetic process, mevalonate pathway"/>
    <property type="evidence" value="ECO:0007669"/>
    <property type="project" value="UniProtKB-UniPathway"/>
</dbReference>
<dbReference type="Proteomes" id="UP000003531">
    <property type="component" value="Unassembled WGS sequence"/>
</dbReference>
<evidence type="ECO:0000256" key="3">
    <source>
        <dbReference type="ARBA" id="ARBA00022679"/>
    </source>
</evidence>
<evidence type="ECO:0000256" key="9">
    <source>
        <dbReference type="ARBA" id="ARBA00029438"/>
    </source>
</evidence>
<dbReference type="Gene3D" id="3.30.230.10">
    <property type="match status" value="1"/>
</dbReference>
<evidence type="ECO:0000313" key="13">
    <source>
        <dbReference type="Proteomes" id="UP000003531"/>
    </source>
</evidence>
<evidence type="ECO:0000256" key="1">
    <source>
        <dbReference type="ARBA" id="ARBA00022490"/>
    </source>
</evidence>
<dbReference type="SUPFAM" id="SSF55060">
    <property type="entry name" value="GHMP Kinase, C-terminal domain"/>
    <property type="match status" value="1"/>
</dbReference>
<dbReference type="InterPro" id="IPR014721">
    <property type="entry name" value="Ribsml_uS5_D2-typ_fold_subgr"/>
</dbReference>
<dbReference type="Pfam" id="PF08544">
    <property type="entry name" value="GHMP_kinases_C"/>
    <property type="match status" value="1"/>
</dbReference>
<keyword evidence="4" id="KW-0547">Nucleotide-binding</keyword>
<evidence type="ECO:0000256" key="8">
    <source>
        <dbReference type="ARBA" id="ARBA00023098"/>
    </source>
</evidence>
<gene>
    <name evidence="12" type="primary">mvk</name>
    <name evidence="12" type="ORF">HMPREF0545_0249</name>
</gene>
<comment type="pathway">
    <text evidence="9">Isoprenoid biosynthesis; isopentenyl diphosphate biosynthesis via mevalonate pathway; isopentenyl diphosphate from (R)-mevalonate: step 1/3.</text>
</comment>
<dbReference type="NCBIfam" id="TIGR00549">
    <property type="entry name" value="mevalon_kin"/>
    <property type="match status" value="1"/>
</dbReference>
<dbReference type="EC" id="2.7.1.36" evidence="12"/>
<evidence type="ECO:0000256" key="2">
    <source>
        <dbReference type="ARBA" id="ARBA00022516"/>
    </source>
</evidence>
<dbReference type="InterPro" id="IPR020568">
    <property type="entry name" value="Ribosomal_Su5_D2-typ_SF"/>
</dbReference>
<keyword evidence="1" id="KW-0963">Cytoplasm</keyword>
<reference evidence="12 13" key="1">
    <citation type="submission" date="2009-01" db="EMBL/GenBank/DDBJ databases">
        <authorList>
            <person name="Qin X."/>
            <person name="Bachman B."/>
            <person name="Battles P."/>
            <person name="Bell A."/>
            <person name="Bess C."/>
            <person name="Bickham C."/>
            <person name="Chaboub L."/>
            <person name="Chen D."/>
            <person name="Coyle M."/>
            <person name="Deiros D.R."/>
            <person name="Dinh H."/>
            <person name="Forbes L."/>
            <person name="Fowler G."/>
            <person name="Francisco L."/>
            <person name="Fu Q."/>
            <person name="Gubbala S."/>
            <person name="Hale W."/>
            <person name="Han Y."/>
            <person name="Hemphill L."/>
            <person name="Highlander S.K."/>
            <person name="Hirani K."/>
            <person name="Hogues M."/>
            <person name="Jackson L."/>
            <person name="Jakkamsetti A."/>
            <person name="Javaid M."/>
            <person name="Jiang H."/>
            <person name="Korchina V."/>
            <person name="Kovar C."/>
            <person name="Lara F."/>
            <person name="Lee S."/>
            <person name="Mata R."/>
            <person name="Mathew T."/>
            <person name="Moen C."/>
            <person name="Morales K."/>
            <person name="Munidasa M."/>
            <person name="Nazareth L."/>
            <person name="Ngo R."/>
            <person name="Nguyen L."/>
            <person name="Okwuonu G."/>
            <person name="Ongeri F."/>
            <person name="Patil S."/>
            <person name="Petrosino J."/>
            <person name="Pham C."/>
            <person name="Pham P."/>
            <person name="Pu L.-L."/>
            <person name="Puazo M."/>
            <person name="Raj R."/>
            <person name="Reid J."/>
            <person name="Rouhana J."/>
            <person name="Saada N."/>
            <person name="Shang Y."/>
            <person name="Simmons D."/>
            <person name="Thornton R."/>
            <person name="Warren J."/>
            <person name="Weissenberger G."/>
            <person name="Zhang J."/>
            <person name="Zhang L."/>
            <person name="Zhou C."/>
            <person name="Zhu D."/>
            <person name="Muzny D."/>
            <person name="Worley K."/>
            <person name="Gibbs R."/>
        </authorList>
    </citation>
    <scope>NUCLEOTIDE SEQUENCE [LARGE SCALE GENOMIC DNA]</scope>
    <source>
        <strain evidence="12 13">ATCC 11741</strain>
    </source>
</reference>
<feature type="domain" description="GHMP kinase C-terminal" evidence="11">
    <location>
        <begin position="245"/>
        <end position="323"/>
    </location>
</feature>
<evidence type="ECO:0000259" key="11">
    <source>
        <dbReference type="Pfam" id="PF08544"/>
    </source>
</evidence>
<dbReference type="InterPro" id="IPR013750">
    <property type="entry name" value="GHMP_kinase_C_dom"/>
</dbReference>
<dbReference type="SUPFAM" id="SSF54211">
    <property type="entry name" value="Ribosomal protein S5 domain 2-like"/>
    <property type="match status" value="1"/>
</dbReference>
<dbReference type="InterPro" id="IPR006204">
    <property type="entry name" value="GHMP_kinase_N_dom"/>
</dbReference>
<evidence type="ECO:0000256" key="6">
    <source>
        <dbReference type="ARBA" id="ARBA00022840"/>
    </source>
</evidence>
<keyword evidence="2" id="KW-0444">Lipid biosynthesis</keyword>
<dbReference type="PANTHER" id="PTHR43290:SF2">
    <property type="entry name" value="MEVALONATE KINASE"/>
    <property type="match status" value="1"/>
</dbReference>
<dbReference type="InterPro" id="IPR006205">
    <property type="entry name" value="Mev_gal_kin"/>
</dbReference>
<evidence type="ECO:0000259" key="10">
    <source>
        <dbReference type="Pfam" id="PF00288"/>
    </source>
</evidence>
<dbReference type="Gene3D" id="3.30.70.890">
    <property type="entry name" value="GHMP kinase, C-terminal domain"/>
    <property type="match status" value="1"/>
</dbReference>
<dbReference type="EMBL" id="ACGT01000001">
    <property type="protein sequence ID" value="EEJ75109.1"/>
    <property type="molecule type" value="Genomic_DNA"/>
</dbReference>
<dbReference type="InterPro" id="IPR036554">
    <property type="entry name" value="GHMP_kinase_C_sf"/>
</dbReference>
<proteinExistence type="predicted"/>
<evidence type="ECO:0000256" key="5">
    <source>
        <dbReference type="ARBA" id="ARBA00022777"/>
    </source>
</evidence>
<dbReference type="UniPathway" id="UPA00057">
    <property type="reaction ID" value="UER00098"/>
</dbReference>
<evidence type="ECO:0000313" key="12">
    <source>
        <dbReference type="EMBL" id="EEJ75109.1"/>
    </source>
</evidence>
<sequence length="335" mass="36277">MYNYTVCTTIEVYKIRREKSDLHIFHDAKGSSHAKIILIGEHAVVYGHPAIALPLKTVTATASIKVIPSSSEQTITSSYYDGSVDDMPKNMLGIKKLILKLVSDLRIENGFELHLSSQLPAERGMGSSAAVAISIIRCFYNATDTRINHKKLLSYADIAEKVTHNNPSGLDATTSASDNPIWLIRNKEITPIPINLDAYLLISDSGIKGQTSEAIKIVKDQLNTDEISTSSKLAALGRLAQTTRDQLANNDIVGLGKTFTLAQKDLISLGVSTPKLDNLITIALKNGSLGSKLTGGGRGGCFISLLKTKKEAEVLAKILNQHGVTKNWIEPLSNL</sequence>
<dbReference type="GO" id="GO:0005524">
    <property type="term" value="F:ATP binding"/>
    <property type="evidence" value="ECO:0007669"/>
    <property type="project" value="UniProtKB-KW"/>
</dbReference>